<dbReference type="AlphaFoldDB" id="A0A1W9KSF4"/>
<feature type="domain" description="Carbohydrate kinase PfkB" evidence="4">
    <location>
        <begin position="6"/>
        <end position="298"/>
    </location>
</feature>
<dbReference type="EMBL" id="MTEI01000009">
    <property type="protein sequence ID" value="OQW87310.1"/>
    <property type="molecule type" value="Genomic_DNA"/>
</dbReference>
<dbReference type="CDD" id="cd01166">
    <property type="entry name" value="KdgK"/>
    <property type="match status" value="1"/>
</dbReference>
<evidence type="ECO:0000313" key="5">
    <source>
        <dbReference type="EMBL" id="OQW87310.1"/>
    </source>
</evidence>
<gene>
    <name evidence="5" type="ORF">BWK72_13970</name>
</gene>
<keyword evidence="3 5" id="KW-0418">Kinase</keyword>
<dbReference type="GO" id="GO:0019698">
    <property type="term" value="P:D-galacturonate catabolic process"/>
    <property type="evidence" value="ECO:0007669"/>
    <property type="project" value="TreeGrafter"/>
</dbReference>
<sequence>MNQHYDVVALGEAMVEFNQIPQGDGRMYLQGFGGDTSNTTIAAARQGARCAYVSLVGNDALGDMCLALWKTEGVDVSAVQVRDDAPTGVYFVRHDADGHHFSYLRRGSAASRIQPGDLQPELIGNTQYLHVTGISQAISSSALQTVGAAINMARTAGARVSYDPNLRFALWSLEDARPTVIQTIASTDEFLPGHEELAKLSGLQAPEDLVAWAHQQGAKVVVMKMGVQGALVSDGRTMQKIAAFPVKAVDATGAGDCFNGAYLARRARGEDVFTSARWAVASAALSTQGYGAVAPLPTEARVAEFLNAAKSTAA</sequence>
<evidence type="ECO:0000256" key="3">
    <source>
        <dbReference type="ARBA" id="ARBA00022777"/>
    </source>
</evidence>
<comment type="caution">
    <text evidence="5">The sequence shown here is derived from an EMBL/GenBank/DDBJ whole genome shotgun (WGS) entry which is preliminary data.</text>
</comment>
<name>A0A1W9KSF4_9BURK</name>
<evidence type="ECO:0000313" key="6">
    <source>
        <dbReference type="Proteomes" id="UP000192505"/>
    </source>
</evidence>
<dbReference type="PANTHER" id="PTHR43085">
    <property type="entry name" value="HEXOKINASE FAMILY MEMBER"/>
    <property type="match status" value="1"/>
</dbReference>
<accession>A0A1W9KSF4</accession>
<protein>
    <submittedName>
        <fullName evidence="5">2-dehydro-3-deoxygluconokinase</fullName>
    </submittedName>
</protein>
<dbReference type="GO" id="GO:0042840">
    <property type="term" value="P:D-glucuronate catabolic process"/>
    <property type="evidence" value="ECO:0007669"/>
    <property type="project" value="TreeGrafter"/>
</dbReference>
<dbReference type="InterPro" id="IPR029056">
    <property type="entry name" value="Ribokinase-like"/>
</dbReference>
<dbReference type="Gene3D" id="3.40.1190.20">
    <property type="match status" value="1"/>
</dbReference>
<dbReference type="GO" id="GO:0006974">
    <property type="term" value="P:DNA damage response"/>
    <property type="evidence" value="ECO:0007669"/>
    <property type="project" value="TreeGrafter"/>
</dbReference>
<dbReference type="InterPro" id="IPR011611">
    <property type="entry name" value="PfkB_dom"/>
</dbReference>
<evidence type="ECO:0000256" key="2">
    <source>
        <dbReference type="ARBA" id="ARBA00022679"/>
    </source>
</evidence>
<dbReference type="GO" id="GO:0008673">
    <property type="term" value="F:2-dehydro-3-deoxygluconokinase activity"/>
    <property type="evidence" value="ECO:0007669"/>
    <property type="project" value="TreeGrafter"/>
</dbReference>
<dbReference type="InterPro" id="IPR050306">
    <property type="entry name" value="PfkB_Carbo_kinase"/>
</dbReference>
<organism evidence="5 6">
    <name type="scientific">Rhodoferax ferrireducens</name>
    <dbReference type="NCBI Taxonomy" id="192843"/>
    <lineage>
        <taxon>Bacteria</taxon>
        <taxon>Pseudomonadati</taxon>
        <taxon>Pseudomonadota</taxon>
        <taxon>Betaproteobacteria</taxon>
        <taxon>Burkholderiales</taxon>
        <taxon>Comamonadaceae</taxon>
        <taxon>Rhodoferax</taxon>
    </lineage>
</organism>
<dbReference type="Proteomes" id="UP000192505">
    <property type="component" value="Unassembled WGS sequence"/>
</dbReference>
<reference evidence="5 6" key="1">
    <citation type="submission" date="2017-01" db="EMBL/GenBank/DDBJ databases">
        <title>Novel large sulfur bacteria in the metagenomes of groundwater-fed chemosynthetic microbial mats in the Lake Huron basin.</title>
        <authorList>
            <person name="Sharrar A.M."/>
            <person name="Flood B.E."/>
            <person name="Bailey J.V."/>
            <person name="Jones D.S."/>
            <person name="Biddanda B."/>
            <person name="Ruberg S.A."/>
            <person name="Marcus D.N."/>
            <person name="Dick G.J."/>
        </authorList>
    </citation>
    <scope>NUCLEOTIDE SEQUENCE [LARGE SCALE GENOMIC DNA]</scope>
    <source>
        <strain evidence="5">A7</strain>
    </source>
</reference>
<evidence type="ECO:0000259" key="4">
    <source>
        <dbReference type="Pfam" id="PF00294"/>
    </source>
</evidence>
<dbReference type="PANTHER" id="PTHR43085:SF15">
    <property type="entry name" value="2-DEHYDRO-3-DEOXYGLUCONOKINASE"/>
    <property type="match status" value="1"/>
</dbReference>
<proteinExistence type="inferred from homology"/>
<dbReference type="Pfam" id="PF00294">
    <property type="entry name" value="PfkB"/>
    <property type="match status" value="1"/>
</dbReference>
<dbReference type="GO" id="GO:0005829">
    <property type="term" value="C:cytosol"/>
    <property type="evidence" value="ECO:0007669"/>
    <property type="project" value="TreeGrafter"/>
</dbReference>
<comment type="similarity">
    <text evidence="1">Belongs to the carbohydrate kinase PfkB family.</text>
</comment>
<evidence type="ECO:0000256" key="1">
    <source>
        <dbReference type="ARBA" id="ARBA00010688"/>
    </source>
</evidence>
<keyword evidence="2" id="KW-0808">Transferase</keyword>
<dbReference type="SUPFAM" id="SSF53613">
    <property type="entry name" value="Ribokinase-like"/>
    <property type="match status" value="1"/>
</dbReference>